<dbReference type="KEGG" id="mnt:21404845"/>
<dbReference type="Pfam" id="PF22917">
    <property type="entry name" value="PRISE"/>
    <property type="match status" value="1"/>
</dbReference>
<evidence type="ECO:0000313" key="2">
    <source>
        <dbReference type="EMBL" id="EXC01439.1"/>
    </source>
</evidence>
<dbReference type="GO" id="GO:0006629">
    <property type="term" value="P:lipid metabolic process"/>
    <property type="evidence" value="ECO:0007669"/>
    <property type="project" value="UniProtKB-ARBA"/>
</dbReference>
<accession>W9RP49</accession>
<evidence type="ECO:0000313" key="3">
    <source>
        <dbReference type="Proteomes" id="UP000030645"/>
    </source>
</evidence>
<protein>
    <recommendedName>
        <fullName evidence="1">PRISE-like Rossmann-fold domain-containing protein</fullName>
    </recommendedName>
</protein>
<organism evidence="2 3">
    <name type="scientific">Morus notabilis</name>
    <dbReference type="NCBI Taxonomy" id="981085"/>
    <lineage>
        <taxon>Eukaryota</taxon>
        <taxon>Viridiplantae</taxon>
        <taxon>Streptophyta</taxon>
        <taxon>Embryophyta</taxon>
        <taxon>Tracheophyta</taxon>
        <taxon>Spermatophyta</taxon>
        <taxon>Magnoliopsida</taxon>
        <taxon>eudicotyledons</taxon>
        <taxon>Gunneridae</taxon>
        <taxon>Pentapetalae</taxon>
        <taxon>rosids</taxon>
        <taxon>fabids</taxon>
        <taxon>Rosales</taxon>
        <taxon>Moraceae</taxon>
        <taxon>Moreae</taxon>
        <taxon>Morus</taxon>
    </lineage>
</organism>
<dbReference type="CDD" id="cd08948">
    <property type="entry name" value="5beta-POR_like_SDR_a"/>
    <property type="match status" value="1"/>
</dbReference>
<gene>
    <name evidence="2" type="ORF">L484_022010</name>
</gene>
<feature type="domain" description="PRISE-like Rossmann-fold" evidence="1">
    <location>
        <begin position="58"/>
        <end position="323"/>
    </location>
</feature>
<proteinExistence type="predicted"/>
<name>W9RP49_9ROSA</name>
<dbReference type="GO" id="GO:0016627">
    <property type="term" value="F:oxidoreductase activity, acting on the CH-CH group of donors"/>
    <property type="evidence" value="ECO:0007669"/>
    <property type="project" value="UniProtKB-ARBA"/>
</dbReference>
<dbReference type="PANTHER" id="PTHR32487">
    <property type="entry name" value="3-OXO-DELTA(4,5)-STEROID 5-BETA-REDUCTASE"/>
    <property type="match status" value="1"/>
</dbReference>
<dbReference type="SUPFAM" id="SSF51735">
    <property type="entry name" value="NAD(P)-binding Rossmann-fold domains"/>
    <property type="match status" value="1"/>
</dbReference>
<keyword evidence="3" id="KW-1185">Reference proteome</keyword>
<dbReference type="PANTHER" id="PTHR32487:SF12">
    <property type="entry name" value="3-OXO-DELTA(4,5)-STEROID 5-BETA-REDUCTASE"/>
    <property type="match status" value="1"/>
</dbReference>
<evidence type="ECO:0000259" key="1">
    <source>
        <dbReference type="Pfam" id="PF22917"/>
    </source>
</evidence>
<dbReference type="EMBL" id="KE345330">
    <property type="protein sequence ID" value="EXC01439.1"/>
    <property type="molecule type" value="Genomic_DNA"/>
</dbReference>
<dbReference type="STRING" id="981085.W9RP49"/>
<sequence length="380" mass="43751">MASEKSHKHVAAIFGVTGLVGKELATKLTSKSEWKVYGIARNPDRVKPINRSNFHFIQCDLEDPFESQQKLSSLVDVTHMFWVTWASQSPYDSRKCCDQNKVMMSNALDAVLSRAKKSLKHVSLQTGLSHYVPSQGPFDDYDDDEVRFFDEECPRVSYEKANFYYVLEDLLKERLESRVAWSVHRPGLLLGSSCRTFYNFMGSLCVYGTICRYLDIPFVFGGARKRWEESSIDGSDSRLVAEQHIWAATNEDLYSTDGEAFNAVNGSGFTWKKIWPTLGKRFGARVPDDDDVFSEEFRYSEAMADKGRVWEEIVEKEGLVQTKMEDLANWEFLDILFRCPVRLLATRDKADRLGFTLRYKTLDSILYWLEAMKTDKLIPE</sequence>
<dbReference type="OrthoDB" id="1731983at2759"/>
<dbReference type="InterPro" id="IPR055222">
    <property type="entry name" value="PRISE-like_Rossmann-fold"/>
</dbReference>
<dbReference type="AlphaFoldDB" id="W9RP49"/>
<reference evidence="3" key="1">
    <citation type="submission" date="2013-01" db="EMBL/GenBank/DDBJ databases">
        <title>Draft Genome Sequence of a Mulberry Tree, Morus notabilis C.K. Schneid.</title>
        <authorList>
            <person name="He N."/>
            <person name="Zhao S."/>
        </authorList>
    </citation>
    <scope>NUCLEOTIDE SEQUENCE</scope>
</reference>
<dbReference type="InterPro" id="IPR036291">
    <property type="entry name" value="NAD(P)-bd_dom_sf"/>
</dbReference>
<dbReference type="eggNOG" id="ENOG502QWNW">
    <property type="taxonomic scope" value="Eukaryota"/>
</dbReference>
<dbReference type="Gene3D" id="3.40.50.720">
    <property type="entry name" value="NAD(P)-binding Rossmann-like Domain"/>
    <property type="match status" value="1"/>
</dbReference>
<dbReference type="Proteomes" id="UP000030645">
    <property type="component" value="Unassembled WGS sequence"/>
</dbReference>